<sequence length="255" mass="26548">MRSFRVDNPLEFDNTINYALGFQDPVFVLFFGRELPETGVSYCPDCVKADPIIREALSTLPEYTLVEVPVDRKTMSDSPTLIYRTREDIKLTAVPTLAKWTNDGMVSRIKDIVVGGIVVVGGIDEVVVIGGIVVVGGIDEVVVGGGIVVVGGIDEVVVIGGIVVVGGIDEVVVGGGIDEVVIVGGIDEVVVGGGIDEVVIVGGIDEIVVIGGGIDEVVVGGMDTLGKMKVGVPVGDLVGLLVDLVNVSVRLEVWV</sequence>
<gene>
    <name evidence="3" type="ORF">BB559_006172</name>
</gene>
<dbReference type="InterPro" id="IPR045108">
    <property type="entry name" value="TXNDC17-like"/>
</dbReference>
<proteinExistence type="inferred from homology"/>
<feature type="domain" description="Thioredoxin" evidence="2">
    <location>
        <begin position="11"/>
        <end position="103"/>
    </location>
</feature>
<dbReference type="GO" id="GO:0005829">
    <property type="term" value="C:cytosol"/>
    <property type="evidence" value="ECO:0007669"/>
    <property type="project" value="TreeGrafter"/>
</dbReference>
<comment type="caution">
    <text evidence="3">The sequence shown here is derived from an EMBL/GenBank/DDBJ whole genome shotgun (WGS) entry which is preliminary data.</text>
</comment>
<dbReference type="SUPFAM" id="SSF52833">
    <property type="entry name" value="Thioredoxin-like"/>
    <property type="match status" value="1"/>
</dbReference>
<dbReference type="AlphaFoldDB" id="A0A2T9Y4A9"/>
<protein>
    <recommendedName>
        <fullName evidence="2">Thioredoxin domain-containing protein</fullName>
    </recommendedName>
</protein>
<evidence type="ECO:0000259" key="2">
    <source>
        <dbReference type="Pfam" id="PF06110"/>
    </source>
</evidence>
<dbReference type="EMBL" id="MBFT01000793">
    <property type="protein sequence ID" value="PVU87143.1"/>
    <property type="molecule type" value="Genomic_DNA"/>
</dbReference>
<accession>A0A2T9Y4A9</accession>
<reference evidence="3 4" key="1">
    <citation type="journal article" date="2018" name="MBio">
        <title>Comparative Genomics Reveals the Core Gene Toolbox for the Fungus-Insect Symbiosis.</title>
        <authorList>
            <person name="Wang Y."/>
            <person name="Stata M."/>
            <person name="Wang W."/>
            <person name="Stajich J.E."/>
            <person name="White M.M."/>
            <person name="Moncalvo J.M."/>
        </authorList>
    </citation>
    <scope>NUCLEOTIDE SEQUENCE [LARGE SCALE GENOMIC DNA]</scope>
    <source>
        <strain evidence="3 4">AUS-77-4</strain>
    </source>
</reference>
<dbReference type="OrthoDB" id="78947at2759"/>
<dbReference type="PANTHER" id="PTHR12452:SF0">
    <property type="entry name" value="THIOREDOXIN DOMAIN-CONTAINING PROTEIN 17"/>
    <property type="match status" value="1"/>
</dbReference>
<dbReference type="STRING" id="61424.A0A2T9Y4A9"/>
<dbReference type="GO" id="GO:0047134">
    <property type="term" value="F:protein-disulfide reductase [NAD(P)H] activity"/>
    <property type="evidence" value="ECO:0007669"/>
    <property type="project" value="InterPro"/>
</dbReference>
<dbReference type="InterPro" id="IPR010357">
    <property type="entry name" value="TXNDC17_dom"/>
</dbReference>
<evidence type="ECO:0000256" key="1">
    <source>
        <dbReference type="ARBA" id="ARBA00008987"/>
    </source>
</evidence>
<keyword evidence="4" id="KW-1185">Reference proteome</keyword>
<dbReference type="Gene3D" id="3.40.30.10">
    <property type="entry name" value="Glutaredoxin"/>
    <property type="match status" value="1"/>
</dbReference>
<dbReference type="Pfam" id="PF06110">
    <property type="entry name" value="TXD17-like_Trx"/>
    <property type="match status" value="1"/>
</dbReference>
<organism evidence="3 4">
    <name type="scientific">Furculomyces boomerangus</name>
    <dbReference type="NCBI Taxonomy" id="61424"/>
    <lineage>
        <taxon>Eukaryota</taxon>
        <taxon>Fungi</taxon>
        <taxon>Fungi incertae sedis</taxon>
        <taxon>Zoopagomycota</taxon>
        <taxon>Kickxellomycotina</taxon>
        <taxon>Harpellomycetes</taxon>
        <taxon>Harpellales</taxon>
        <taxon>Harpellaceae</taxon>
        <taxon>Furculomyces</taxon>
    </lineage>
</organism>
<dbReference type="PANTHER" id="PTHR12452">
    <property type="entry name" value="42-9-9 PROTEIN-RELATED"/>
    <property type="match status" value="1"/>
</dbReference>
<evidence type="ECO:0000313" key="3">
    <source>
        <dbReference type="EMBL" id="PVU87143.1"/>
    </source>
</evidence>
<dbReference type="InterPro" id="IPR036249">
    <property type="entry name" value="Thioredoxin-like_sf"/>
</dbReference>
<evidence type="ECO:0000313" key="4">
    <source>
        <dbReference type="Proteomes" id="UP000245699"/>
    </source>
</evidence>
<comment type="similarity">
    <text evidence="1">Belongs to the thioredoxin family.</text>
</comment>
<dbReference type="Proteomes" id="UP000245699">
    <property type="component" value="Unassembled WGS sequence"/>
</dbReference>
<name>A0A2T9Y4A9_9FUNG</name>